<sequence length="1571" mass="172573">MEPHFGLPLQFPSAFATVHAPIPVDQRTHEGRYVWEPRLHSLHHPSPSGLAGNGTGAGLSDITFLSQHRAVPNGQMDPGFHHPYRLSPAYMEQLYNSFHSNPSISVRGFSPMDTPGLTMHPDYLHQMATLNQRGLVGDFQPLLPNSAADVGFSVDSSSLNSPRPGFRHGRKRALSNSPYSDVFDINSMIRFSPNSLMSFMNGSRSSSASGSYGHLSAGTLSPAMGISPPTVPPHLQQLHQLMCQGGLGSSVVFPPNSGLPQQSLLTNHGFGVPGSSVGTMKFDSGINVVGSREMASNIVSSTVDSEGSRKNNIKKEATNSLAGEACRVDDDRDVSIDLKDEPGDFVETNCHWKDCEKEFGTQDDLVKHINNDHIHGNKKSFVCRWEDCSREEKPFKAQYMLVVHMRRHTGEKPHKCTFEGCSKAYSRLENLKTHLRSHTGEKPYVCEFPGCTKAFSNASDRAKHQNRTHSNEKPYVCKAPGCTKRYTDPSSLRKHVKTVHGPDFYANKKHKGNESGGSWEKDDKPSDPGEGSPHSDDGSGSKGTVLSSPSVKSESQDSPHHDESPTSEGTSDVPGTVDQTLYNGPISDNSVSTTSGPLEGLEMDSAWEVVDNQTVELGEHSPGVACVTSSGQNGEAERNVHNRLKSRFLSTFRSGVSWLPNILPSRTGLPKGRSVMGFRKTSGNLKLPSICSDNNTGNKSMIDLSYSQNQGCQSQQTTLTTRRDSSSTLSSFYGSMGSDNSSQPVSSDISGRHESQESCASQSVVGLSSPYDPISLGSSCHSSEVDGLTGLSAGMTAHLQKLHSRALVSQHLINTNNLVVQRQSNSSDGRSTRGSQTSISTRNQFPAEVLTHSSCQTNEPLKPITQNRGAPPHACNISRLQPLPPIGQSRCNKGEEQSMGQVKQFHPNHNVVLEDWAEDKPIEANQDLVIPDEMEHYLKETAEQTKKGGNRPSSRLSQAVSSVSQYDDLSQQASHHKKFQNRDNPEWVTMSHSTGQKFVPKPTYSEDTASSTSKNTNTPQSHQQGSHVPQPIAQYCCKSSHTHQSTLETCQQNVCIPQVYQQQSQYLNHHSCSHEIKLCQSQWETETSHDATHSSLSKAQVPRTDCYSLNGNNSQLGVSCQPVAENNPPKASVTKQSPLNVQQLMFTHNQPNSYLSHNDPYSNYIPQTCHQMSVGMNTNGNSLQRSNWSLSQYCSSNNSLKDQMCGHMNQCHSSGNSFHGQLVKQCQQNIGSPNQFVPHTGQQCISDNIFQSQLISHECPPNNGLQNHRGQVIQQNPSNSVVENQLCQPYPSNNGVQGQFHQHFSSKNVVQGHSLGYSCHLDSSLHPNNSGRPYYQQNVENESSIHPLIANKSHVQEIKQICPLQSCSATGPQKNCENVSYQLPKDKDFSFGMMLPIHTPIQPSYSHLTQACKSCCRSQSEIQCRNVSQSSRASMHSDAYQRTLEYVQQCQQMTSSNEQCVDNVNNSYLIPVIQSVSESSCQKIELSPRVSSTTDCQDGQLLQTRSLNKKADYSSCTTSQASEVSQCSQTPSCLNSKPHTPFFTTNNMVINDMSSSLTSLMEETCYLRLMQ</sequence>
<reference evidence="11 12" key="1">
    <citation type="submission" date="2025-05" db="UniProtKB">
        <authorList>
            <consortium name="RefSeq"/>
        </authorList>
    </citation>
    <scope>IDENTIFICATION</scope>
    <source>
        <tissue evidence="11 12">Muscle</tissue>
    </source>
</reference>
<keyword evidence="10" id="KW-1185">Reference proteome</keyword>
<comment type="subcellular location">
    <subcellularLocation>
        <location evidence="1">Nucleus</location>
    </subcellularLocation>
</comment>
<dbReference type="InterPro" id="IPR013087">
    <property type="entry name" value="Znf_C2H2_type"/>
</dbReference>
<evidence type="ECO:0000256" key="3">
    <source>
        <dbReference type="ARBA" id="ARBA00022737"/>
    </source>
</evidence>
<evidence type="ECO:0000256" key="1">
    <source>
        <dbReference type="ARBA" id="ARBA00004123"/>
    </source>
</evidence>
<dbReference type="SUPFAM" id="SSF57667">
    <property type="entry name" value="beta-beta-alpha zinc fingers"/>
    <property type="match status" value="3"/>
</dbReference>
<feature type="domain" description="C2H2-type" evidence="9">
    <location>
        <begin position="386"/>
        <end position="413"/>
    </location>
</feature>
<dbReference type="Pfam" id="PF00096">
    <property type="entry name" value="zf-C2H2"/>
    <property type="match status" value="2"/>
</dbReference>
<feature type="compositionally biased region" description="Low complexity" evidence="8">
    <location>
        <begin position="713"/>
        <end position="731"/>
    </location>
</feature>
<feature type="compositionally biased region" description="Polar residues" evidence="8">
    <location>
        <begin position="737"/>
        <end position="749"/>
    </location>
</feature>
<keyword evidence="3" id="KW-0677">Repeat</keyword>
<feature type="compositionally biased region" description="Basic and acidic residues" evidence="8">
    <location>
        <begin position="554"/>
        <end position="564"/>
    </location>
</feature>
<dbReference type="InterPro" id="IPR056436">
    <property type="entry name" value="Znf-C2H2_ZIC1-5/GLI1-3-like"/>
</dbReference>
<proteinExistence type="predicted"/>
<feature type="domain" description="C2H2-type" evidence="9">
    <location>
        <begin position="414"/>
        <end position="443"/>
    </location>
</feature>
<dbReference type="RefSeq" id="XP_022243541.1">
    <property type="nucleotide sequence ID" value="XM_022387833.1"/>
</dbReference>
<feature type="compositionally biased region" description="Polar residues" evidence="8">
    <location>
        <begin position="851"/>
        <end position="868"/>
    </location>
</feature>
<dbReference type="InterPro" id="IPR036236">
    <property type="entry name" value="Znf_C2H2_sf"/>
</dbReference>
<dbReference type="GeneID" id="106461024"/>
<dbReference type="PROSITE" id="PS50157">
    <property type="entry name" value="ZINC_FINGER_C2H2_2"/>
    <property type="match status" value="5"/>
</dbReference>
<evidence type="ECO:0000256" key="6">
    <source>
        <dbReference type="ARBA" id="ARBA00023242"/>
    </source>
</evidence>
<dbReference type="RefSeq" id="XP_022243540.1">
    <property type="nucleotide sequence ID" value="XM_022387832.1"/>
</dbReference>
<dbReference type="Pfam" id="PF23561">
    <property type="entry name" value="zf-C2H2_15"/>
    <property type="match status" value="1"/>
</dbReference>
<evidence type="ECO:0000256" key="7">
    <source>
        <dbReference type="PROSITE-ProRule" id="PRU00042"/>
    </source>
</evidence>
<feature type="domain" description="C2H2-type" evidence="9">
    <location>
        <begin position="444"/>
        <end position="474"/>
    </location>
</feature>
<keyword evidence="5" id="KW-0862">Zinc</keyword>
<feature type="compositionally biased region" description="Polar residues" evidence="8">
    <location>
        <begin position="1005"/>
        <end position="1027"/>
    </location>
</feature>
<feature type="region of interest" description="Disordered" evidence="8">
    <location>
        <begin position="819"/>
        <end position="901"/>
    </location>
</feature>
<keyword evidence="6" id="KW-0539">Nucleus</keyword>
<accession>A0ABM1SIT6</accession>
<dbReference type="SMART" id="SM00355">
    <property type="entry name" value="ZnF_C2H2"/>
    <property type="match status" value="5"/>
</dbReference>
<feature type="compositionally biased region" description="Low complexity" evidence="8">
    <location>
        <begin position="953"/>
        <end position="965"/>
    </location>
</feature>
<dbReference type="PANTHER" id="PTHR45718:SF4">
    <property type="entry name" value="TRANSCRIPTIONAL ACTIVATOR CUBITUS INTERRUPTUS"/>
    <property type="match status" value="1"/>
</dbReference>
<feature type="domain" description="C2H2-type" evidence="9">
    <location>
        <begin position="475"/>
        <end position="500"/>
    </location>
</feature>
<feature type="compositionally biased region" description="Polar residues" evidence="8">
    <location>
        <begin position="577"/>
        <end position="596"/>
    </location>
</feature>
<feature type="domain" description="C2H2-type" evidence="9">
    <location>
        <begin position="348"/>
        <end position="380"/>
    </location>
</feature>
<evidence type="ECO:0000313" key="10">
    <source>
        <dbReference type="Proteomes" id="UP000694941"/>
    </source>
</evidence>
<keyword evidence="4 7" id="KW-0863">Zinc-finger</keyword>
<feature type="region of interest" description="Disordered" evidence="8">
    <location>
        <begin position="942"/>
        <end position="1027"/>
    </location>
</feature>
<protein>
    <submittedName>
        <fullName evidence="11 12">Transcriptional activator cubitus interruptus-like</fullName>
    </submittedName>
</protein>
<dbReference type="PANTHER" id="PTHR45718">
    <property type="entry name" value="TRANSCRIPTIONAL ACTIVATOR CUBITUS INTERRUPTUS"/>
    <property type="match status" value="1"/>
</dbReference>
<feature type="region of interest" description="Disordered" evidence="8">
    <location>
        <begin position="713"/>
        <end position="764"/>
    </location>
</feature>
<evidence type="ECO:0000256" key="2">
    <source>
        <dbReference type="ARBA" id="ARBA00022723"/>
    </source>
</evidence>
<feature type="region of interest" description="Disordered" evidence="8">
    <location>
        <begin position="488"/>
        <end position="599"/>
    </location>
</feature>
<evidence type="ECO:0000313" key="12">
    <source>
        <dbReference type="RefSeq" id="XP_022243541.1"/>
    </source>
</evidence>
<name>A0ABM1SIT6_LIMPO</name>
<evidence type="ECO:0000256" key="8">
    <source>
        <dbReference type="SAM" id="MobiDB-lite"/>
    </source>
</evidence>
<feature type="compositionally biased region" description="Basic and acidic residues" evidence="8">
    <location>
        <begin position="519"/>
        <end position="539"/>
    </location>
</feature>
<feature type="compositionally biased region" description="Polar residues" evidence="8">
    <location>
        <begin position="542"/>
        <end position="553"/>
    </location>
</feature>
<dbReference type="PROSITE" id="PS00028">
    <property type="entry name" value="ZINC_FINGER_C2H2_1"/>
    <property type="match status" value="4"/>
</dbReference>
<gene>
    <name evidence="11 12" type="primary">LOC106461024</name>
</gene>
<evidence type="ECO:0000256" key="4">
    <source>
        <dbReference type="ARBA" id="ARBA00022771"/>
    </source>
</evidence>
<dbReference type="Gene3D" id="3.30.160.60">
    <property type="entry name" value="Classic Zinc Finger"/>
    <property type="match status" value="5"/>
</dbReference>
<dbReference type="InterPro" id="IPR043359">
    <property type="entry name" value="GLI-like"/>
</dbReference>
<evidence type="ECO:0000313" key="11">
    <source>
        <dbReference type="RefSeq" id="XP_022243540.1"/>
    </source>
</evidence>
<dbReference type="Proteomes" id="UP000694941">
    <property type="component" value="Unplaced"/>
</dbReference>
<feature type="compositionally biased region" description="Polar residues" evidence="8">
    <location>
        <begin position="819"/>
        <end position="844"/>
    </location>
</feature>
<evidence type="ECO:0000256" key="5">
    <source>
        <dbReference type="ARBA" id="ARBA00022833"/>
    </source>
</evidence>
<evidence type="ECO:0000259" key="9">
    <source>
        <dbReference type="PROSITE" id="PS50157"/>
    </source>
</evidence>
<keyword evidence="2" id="KW-0479">Metal-binding</keyword>
<organism evidence="10 12">
    <name type="scientific">Limulus polyphemus</name>
    <name type="common">Atlantic horseshoe crab</name>
    <dbReference type="NCBI Taxonomy" id="6850"/>
    <lineage>
        <taxon>Eukaryota</taxon>
        <taxon>Metazoa</taxon>
        <taxon>Ecdysozoa</taxon>
        <taxon>Arthropoda</taxon>
        <taxon>Chelicerata</taxon>
        <taxon>Merostomata</taxon>
        <taxon>Xiphosura</taxon>
        <taxon>Limulidae</taxon>
        <taxon>Limulus</taxon>
    </lineage>
</organism>